<dbReference type="EMBL" id="DXAN01000026">
    <property type="protein sequence ID" value="HJA09173.1"/>
    <property type="molecule type" value="Genomic_DNA"/>
</dbReference>
<name>A0A9D2HDD0_9BACT</name>
<protein>
    <submittedName>
        <fullName evidence="2">Uncharacterized protein</fullName>
    </submittedName>
</protein>
<reference evidence="2" key="1">
    <citation type="journal article" date="2021" name="PeerJ">
        <title>Extensive microbial diversity within the chicken gut microbiome revealed by metagenomics and culture.</title>
        <authorList>
            <person name="Gilroy R."/>
            <person name="Ravi A."/>
            <person name="Getino M."/>
            <person name="Pursley I."/>
            <person name="Horton D.L."/>
            <person name="Alikhan N.F."/>
            <person name="Baker D."/>
            <person name="Gharbi K."/>
            <person name="Hall N."/>
            <person name="Watson M."/>
            <person name="Adriaenssens E.M."/>
            <person name="Foster-Nyarko E."/>
            <person name="Jarju S."/>
            <person name="Secka A."/>
            <person name="Antonio M."/>
            <person name="Oren A."/>
            <person name="Chaudhuri R.R."/>
            <person name="La Ragione R."/>
            <person name="Hildebrand F."/>
            <person name="Pallen M.J."/>
        </authorList>
    </citation>
    <scope>NUCLEOTIDE SEQUENCE</scope>
    <source>
        <strain evidence="2">CHK186-16707</strain>
    </source>
</reference>
<organism evidence="2 3">
    <name type="scientific">Candidatus Mailhella merdigallinarum</name>
    <dbReference type="NCBI Taxonomy" id="2838658"/>
    <lineage>
        <taxon>Bacteria</taxon>
        <taxon>Pseudomonadati</taxon>
        <taxon>Thermodesulfobacteriota</taxon>
        <taxon>Desulfovibrionia</taxon>
        <taxon>Desulfovibrionales</taxon>
        <taxon>Desulfovibrionaceae</taxon>
        <taxon>Mailhella</taxon>
    </lineage>
</organism>
<proteinExistence type="predicted"/>
<feature type="compositionally biased region" description="Basic residues" evidence="1">
    <location>
        <begin position="1"/>
        <end position="11"/>
    </location>
</feature>
<feature type="region of interest" description="Disordered" evidence="1">
    <location>
        <begin position="1"/>
        <end position="21"/>
    </location>
</feature>
<sequence>MAKNGNKRRMVSRPSSSAQAAERPGILFQLAGLDSAYSDLLRTVFEHMAEEEKKRLAADERFCERVQTLDFFRNGNPDEPLLQEFLSFTRLGRPSVRYLEPMTAMAV</sequence>
<reference evidence="2" key="2">
    <citation type="submission" date="2021-04" db="EMBL/GenBank/DDBJ databases">
        <authorList>
            <person name="Gilroy R."/>
        </authorList>
    </citation>
    <scope>NUCLEOTIDE SEQUENCE</scope>
    <source>
        <strain evidence="2">CHK186-16707</strain>
    </source>
</reference>
<evidence type="ECO:0000313" key="3">
    <source>
        <dbReference type="Proteomes" id="UP000824225"/>
    </source>
</evidence>
<dbReference type="Proteomes" id="UP000824225">
    <property type="component" value="Unassembled WGS sequence"/>
</dbReference>
<evidence type="ECO:0000313" key="2">
    <source>
        <dbReference type="EMBL" id="HJA09173.1"/>
    </source>
</evidence>
<dbReference type="AlphaFoldDB" id="A0A9D2HDD0"/>
<accession>A0A9D2HDD0</accession>
<comment type="caution">
    <text evidence="2">The sequence shown here is derived from an EMBL/GenBank/DDBJ whole genome shotgun (WGS) entry which is preliminary data.</text>
</comment>
<gene>
    <name evidence="2" type="ORF">H9962_08310</name>
</gene>
<evidence type="ECO:0000256" key="1">
    <source>
        <dbReference type="SAM" id="MobiDB-lite"/>
    </source>
</evidence>